<proteinExistence type="predicted"/>
<evidence type="ECO:0000313" key="1">
    <source>
        <dbReference type="EMBL" id="PRC03915.1"/>
    </source>
</evidence>
<organism evidence="1 2">
    <name type="scientific">Pseudomonas cedrina</name>
    <dbReference type="NCBI Taxonomy" id="651740"/>
    <lineage>
        <taxon>Bacteria</taxon>
        <taxon>Pseudomonadati</taxon>
        <taxon>Pseudomonadota</taxon>
        <taxon>Gammaproteobacteria</taxon>
        <taxon>Pseudomonadales</taxon>
        <taxon>Pseudomonadaceae</taxon>
        <taxon>Pseudomonas</taxon>
    </lineage>
</organism>
<protein>
    <submittedName>
        <fullName evidence="1">Uncharacterized protein</fullName>
    </submittedName>
</protein>
<name>A0A2S9DPW3_PSECE</name>
<dbReference type="EMBL" id="PCQE01000020">
    <property type="protein sequence ID" value="PRC03915.1"/>
    <property type="molecule type" value="Genomic_DNA"/>
</dbReference>
<evidence type="ECO:0000313" key="2">
    <source>
        <dbReference type="Proteomes" id="UP000239458"/>
    </source>
</evidence>
<dbReference type="AlphaFoldDB" id="A0A2S9DPW3"/>
<reference evidence="1 2" key="1">
    <citation type="submission" date="2017-09" db="EMBL/GenBank/DDBJ databases">
        <title>Genomic, metabolic, and phenotypic characteristics of bacterial isolates from the natural microbiome of the model nematode Caenorhabditis elegans.</title>
        <authorList>
            <person name="Zimmermann J."/>
            <person name="Obeng N."/>
            <person name="Yang W."/>
            <person name="Obeng O."/>
            <person name="Kissoyan K."/>
            <person name="Pees B."/>
            <person name="Dirksen P."/>
            <person name="Hoppner M."/>
            <person name="Franke A."/>
            <person name="Rosenstiel P."/>
            <person name="Leippe M."/>
            <person name="Dierking K."/>
            <person name="Kaleta C."/>
            <person name="Schulenburg H."/>
        </authorList>
    </citation>
    <scope>NUCLEOTIDE SEQUENCE [LARGE SCALE GENOMIC DNA]</scope>
    <source>
        <strain evidence="1 2">MYb184</strain>
    </source>
</reference>
<comment type="caution">
    <text evidence="1">The sequence shown here is derived from an EMBL/GenBank/DDBJ whole genome shotgun (WGS) entry which is preliminary data.</text>
</comment>
<dbReference type="Proteomes" id="UP000239458">
    <property type="component" value="Unassembled WGS sequence"/>
</dbReference>
<accession>A0A2S9DPW3</accession>
<sequence length="174" mass="19161">MKSINDMLLKLDWEISQLQRSYISNAVDSLSTSSYFAINGALTAFHICEWIWHSGNESQRAIWGKGQKVGEPTKTNFQLNLRDACPNLTVCREIANSFKHYAPDRHTDDAVKPASVWFTSFPARAGIARAGDALNSPAAVVMISNGVDTLPVAHVLSVVHGYLEDFCEKHGLLG</sequence>
<gene>
    <name evidence="1" type="ORF">CQ006_13700</name>
</gene>